<dbReference type="AlphaFoldDB" id="A0A0F9ELI4"/>
<dbReference type="PRINTS" id="PR01217">
    <property type="entry name" value="PRICHEXTENSN"/>
</dbReference>
<accession>A0A0F9ELI4</accession>
<evidence type="ECO:0000313" key="2">
    <source>
        <dbReference type="EMBL" id="KKL67156.1"/>
    </source>
</evidence>
<sequence length="343" mass="35489">MVEPTETPAPTDGGEPAPPETPVEAPADDPFAYLDKSQEELMEAIEEPTPPETPPVEPPPVEVPPVAEPPSPAEPPVAEPPPAAPPVAPPLTPAAPPVSVEEELKQARAQLASLTDQMNRMAGLDKIGAYDPPPPVPGAPLDPAVAPPAPGVYTPPMAPAAPPHAAVGPIITPTVTVAPEVMPQGFAEMAEPLTKISQTLVNQVYTDMDAKIDQKLDALVTSSRHVAQVHKRFYESYPALAPYKELVAQVAVPYEQHIISAPSQGLEASVYFHPIAQKAVAYLAAQGITVDPTHAPAVVPGSPATPPPVNPGAARATVPTGAARPGAGSALGDPTQNEYMSII</sequence>
<feature type="region of interest" description="Disordered" evidence="1">
    <location>
        <begin position="1"/>
        <end position="104"/>
    </location>
</feature>
<feature type="compositionally biased region" description="Polar residues" evidence="1">
    <location>
        <begin position="334"/>
        <end position="343"/>
    </location>
</feature>
<reference evidence="2" key="1">
    <citation type="journal article" date="2015" name="Nature">
        <title>Complex archaea that bridge the gap between prokaryotes and eukaryotes.</title>
        <authorList>
            <person name="Spang A."/>
            <person name="Saw J.H."/>
            <person name="Jorgensen S.L."/>
            <person name="Zaremba-Niedzwiedzka K."/>
            <person name="Martijn J."/>
            <person name="Lind A.E."/>
            <person name="van Eijk R."/>
            <person name="Schleper C."/>
            <person name="Guy L."/>
            <person name="Ettema T.J."/>
        </authorList>
    </citation>
    <scope>NUCLEOTIDE SEQUENCE</scope>
</reference>
<name>A0A0F9ELI4_9ZZZZ</name>
<comment type="caution">
    <text evidence="2">The sequence shown here is derived from an EMBL/GenBank/DDBJ whole genome shotgun (WGS) entry which is preliminary data.</text>
</comment>
<feature type="compositionally biased region" description="Pro residues" evidence="1">
    <location>
        <begin position="48"/>
        <end position="96"/>
    </location>
</feature>
<feature type="region of interest" description="Disordered" evidence="1">
    <location>
        <begin position="298"/>
        <end position="343"/>
    </location>
</feature>
<dbReference type="EMBL" id="LAZR01026965">
    <property type="protein sequence ID" value="KKL67156.1"/>
    <property type="molecule type" value="Genomic_DNA"/>
</dbReference>
<protein>
    <submittedName>
        <fullName evidence="2">Uncharacterized protein</fullName>
    </submittedName>
</protein>
<evidence type="ECO:0000256" key="1">
    <source>
        <dbReference type="SAM" id="MobiDB-lite"/>
    </source>
</evidence>
<organism evidence="2">
    <name type="scientific">marine sediment metagenome</name>
    <dbReference type="NCBI Taxonomy" id="412755"/>
    <lineage>
        <taxon>unclassified sequences</taxon>
        <taxon>metagenomes</taxon>
        <taxon>ecological metagenomes</taxon>
    </lineage>
</organism>
<proteinExistence type="predicted"/>
<gene>
    <name evidence="2" type="ORF">LCGC14_2137800</name>
</gene>